<protein>
    <submittedName>
        <fullName evidence="2">Mv-ORF20 peptide</fullName>
    </submittedName>
</protein>
<sequence>MYSQADKTRDLKFQLSEINRRKQEITIKSHHLERLKSITKDDRELQNLEMQLQELRRRFLDFGLKNF</sequence>
<dbReference type="KEGG" id="vg:4642926"/>
<dbReference type="GeneID" id="4642926"/>
<dbReference type="RefSeq" id="YP_950750.1">
    <property type="nucleotide sequence ID" value="NC_008725.1"/>
</dbReference>
<evidence type="ECO:0000313" key="2">
    <source>
        <dbReference type="EMBL" id="ABL75972.1"/>
    </source>
</evidence>
<evidence type="ECO:0000256" key="1">
    <source>
        <dbReference type="SAM" id="Coils"/>
    </source>
</evidence>
<dbReference type="InterPro" id="IPR009265">
    <property type="entry name" value="AcMNPV_Orf29"/>
</dbReference>
<dbReference type="Pfam" id="PF06034">
    <property type="entry name" value="DUF919"/>
    <property type="match status" value="1"/>
</dbReference>
<accession>A1YR82</accession>
<keyword evidence="1" id="KW-0175">Coiled coil</keyword>
<proteinExistence type="predicted"/>
<dbReference type="EMBL" id="EF125867">
    <property type="protein sequence ID" value="ABL75972.1"/>
    <property type="molecule type" value="Genomic_DNA"/>
</dbReference>
<feature type="coiled-coil region" evidence="1">
    <location>
        <begin position="38"/>
        <end position="65"/>
    </location>
</feature>
<dbReference type="Proteomes" id="UP000214542">
    <property type="component" value="Segment"/>
</dbReference>
<name>A1YR82_9ABAC</name>
<keyword evidence="3" id="KW-1185">Reference proteome</keyword>
<evidence type="ECO:0000313" key="3">
    <source>
        <dbReference type="Proteomes" id="UP000214542"/>
    </source>
</evidence>
<reference evidence="2 3" key="1">
    <citation type="journal article" date="2008" name="J. Gen. Virol.">
        <title>Genomic and host range studies of Maruca vitrata nucleopolyhedrovirus.</title>
        <authorList>
            <person name="Chen Y.R."/>
            <person name="Wu C.Y."/>
            <person name="Lee S.T."/>
            <person name="Wu Y.J."/>
            <person name="Lo C.F."/>
            <person name="Tsai M.F."/>
            <person name="Wang C.H."/>
        </authorList>
    </citation>
    <scope>NUCLEOTIDE SEQUENCE [LARGE SCALE GENOMIC DNA]</scope>
</reference>
<organism evidence="2 3">
    <name type="scientific">Maruca vitrata nucleopolyhedrovirus</name>
    <dbReference type="NCBI Taxonomy" id="1307954"/>
    <lineage>
        <taxon>Viruses</taxon>
        <taxon>Viruses incertae sedis</taxon>
        <taxon>Naldaviricetes</taxon>
        <taxon>Lefavirales</taxon>
        <taxon>Baculoviridae</taxon>
        <taxon>Alphabaculovirus</taxon>
        <taxon>Alphabaculovirus mavitratae</taxon>
    </lineage>
</organism>